<dbReference type="Gramene" id="TraesWEE_scaffold_030531_01G000200.1">
    <property type="protein sequence ID" value="TraesWEE_scaffold_030531_01G000200.1"/>
    <property type="gene ID" value="TraesWEE_scaffold_030531_01G000200"/>
</dbReference>
<dbReference type="Gene3D" id="1.25.10.10">
    <property type="entry name" value="Leucine-rich Repeat Variant"/>
    <property type="match status" value="1"/>
</dbReference>
<dbReference type="OMA" id="TWINITE"/>
<dbReference type="InterPro" id="IPR011989">
    <property type="entry name" value="ARM-like"/>
</dbReference>
<evidence type="ECO:0000256" key="1">
    <source>
        <dbReference type="SAM" id="MobiDB-lite"/>
    </source>
</evidence>
<feature type="transmembrane region" description="Helical" evidence="2">
    <location>
        <begin position="131"/>
        <end position="152"/>
    </location>
</feature>
<dbReference type="PANTHER" id="PTHR33115">
    <property type="entry name" value="ARM REPEAT SUPERFAMILY PROTEIN"/>
    <property type="match status" value="1"/>
</dbReference>
<dbReference type="AlphaFoldDB" id="A0A3B6U5Z3"/>
<dbReference type="Gramene" id="TraesCSU02G101100.1">
    <property type="protein sequence ID" value="TraesCSU02G101100.1"/>
    <property type="gene ID" value="TraesCSU02G101100"/>
</dbReference>
<feature type="transmembrane region" description="Helical" evidence="2">
    <location>
        <begin position="158"/>
        <end position="179"/>
    </location>
</feature>
<accession>A0A3B6U5Z3</accession>
<reference evidence="3" key="2">
    <citation type="submission" date="2018-10" db="UniProtKB">
        <authorList>
            <consortium name="EnsemblPlants"/>
        </authorList>
    </citation>
    <scope>IDENTIFICATION</scope>
</reference>
<dbReference type="STRING" id="4565.A0A3B6U5Z3"/>
<evidence type="ECO:0000313" key="3">
    <source>
        <dbReference type="EnsemblPlants" id="TraesCSU02G101100.1"/>
    </source>
</evidence>
<protein>
    <submittedName>
        <fullName evidence="3">Uncharacterized protein</fullName>
    </submittedName>
</protein>
<evidence type="ECO:0000256" key="2">
    <source>
        <dbReference type="SAM" id="Phobius"/>
    </source>
</evidence>
<dbReference type="SUPFAM" id="SSF48371">
    <property type="entry name" value="ARM repeat"/>
    <property type="match status" value="1"/>
</dbReference>
<evidence type="ECO:0000313" key="4">
    <source>
        <dbReference type="Proteomes" id="UP000019116"/>
    </source>
</evidence>
<dbReference type="PANTHER" id="PTHR33115:SF77">
    <property type="entry name" value="CONDENSIN COMPLEX SUBUNIT 1 C-TERMINAL DOMAIN-CONTAINING PROTEIN"/>
    <property type="match status" value="1"/>
</dbReference>
<feature type="compositionally biased region" description="Basic residues" evidence="1">
    <location>
        <begin position="7"/>
        <end position="21"/>
    </location>
</feature>
<feature type="region of interest" description="Disordered" evidence="1">
    <location>
        <begin position="1"/>
        <end position="27"/>
    </location>
</feature>
<feature type="transmembrane region" description="Helical" evidence="2">
    <location>
        <begin position="75"/>
        <end position="94"/>
    </location>
</feature>
<keyword evidence="2" id="KW-1133">Transmembrane helix</keyword>
<keyword evidence="4" id="KW-1185">Reference proteome</keyword>
<feature type="compositionally biased region" description="Polar residues" evidence="1">
    <location>
        <begin position="401"/>
        <end position="411"/>
    </location>
</feature>
<dbReference type="InterPro" id="IPR016024">
    <property type="entry name" value="ARM-type_fold"/>
</dbReference>
<feature type="transmembrane region" description="Helical" evidence="2">
    <location>
        <begin position="50"/>
        <end position="69"/>
    </location>
</feature>
<dbReference type="Gramene" id="TraesROB_scaffold_049053_01G000100.1">
    <property type="protein sequence ID" value="TraesROB_scaffold_049053_01G000100.1"/>
    <property type="gene ID" value="TraesROB_scaffold_049053_01G000100"/>
</dbReference>
<organism evidence="3">
    <name type="scientific">Triticum aestivum</name>
    <name type="common">Wheat</name>
    <dbReference type="NCBI Taxonomy" id="4565"/>
    <lineage>
        <taxon>Eukaryota</taxon>
        <taxon>Viridiplantae</taxon>
        <taxon>Streptophyta</taxon>
        <taxon>Embryophyta</taxon>
        <taxon>Tracheophyta</taxon>
        <taxon>Spermatophyta</taxon>
        <taxon>Magnoliopsida</taxon>
        <taxon>Liliopsida</taxon>
        <taxon>Poales</taxon>
        <taxon>Poaceae</taxon>
        <taxon>BOP clade</taxon>
        <taxon>Pooideae</taxon>
        <taxon>Triticodae</taxon>
        <taxon>Triticeae</taxon>
        <taxon>Triticinae</taxon>
        <taxon>Triticum</taxon>
    </lineage>
</organism>
<dbReference type="Proteomes" id="UP000019116">
    <property type="component" value="Chromosome Un"/>
</dbReference>
<reference evidence="3" key="1">
    <citation type="submission" date="2018-08" db="EMBL/GenBank/DDBJ databases">
        <authorList>
            <person name="Rossello M."/>
        </authorList>
    </citation>
    <scope>NUCLEOTIDE SEQUENCE [LARGE SCALE GENOMIC DNA]</scope>
    <source>
        <strain evidence="3">cv. Chinese Spring</strain>
    </source>
</reference>
<sequence>MAGAAGSRRKSSGGPKKKKKKQQPEPWPEEISLNQYALVRTYLLKSITGIGYLAFTWSTVVLLGGFVTALGKKDFWSLTFISMMQAAGIFHDWGDGVMCYSFSKWPRIIGEILDYLAKTIVTILLKTKHKWIYLLLAAVACCLFFPIGYLSYLVVGLVAWVIYKFGAVICAGISLWRVIQHDYGNMDDGDNSKANLMPALDFFYSLILCQGALYFLWATSDKVFPKMWGEPSVKQYLVDLQSKCWQDPKSIKDRRLVNYAVDLLDSESSQDYLSGARMLDVLIKRGVDVRPLILPSSQKVEKLIDTLRRSSRDRKIKELAARILAHLACDRDLTQFPGLIPCISSLLGITTQLPYLNNQQGSINQSPRQTIWDQLCPEIKKSKLGPLLIKIIKKIKLNQQGAGNNQHQSPQCRLDQQGAAESEGEGDGWNELILQGLTILERLASDQDNCRDICSNPDLIAKIMSPIYSHTLIQDINIMPAWQDVVNGAFRVVHQLIRAPEWTGGRRLAHEISCSKQAVSNLEMILDQGNSAIQQQKMQAMKILTDLALDSSSNLAMETKENLINKQLQIFLTEGTEEDLKVTAGKTLALLSKAGAISVCTMSEYNPIVEQVTEILDAKNKIIYRIIAAEILENLCTLHMMDKNHVKNTLLSKVLAEVLTSKKKPPSKASERQVSQTLGDIVENLLQDDEENQRLEHNGQLNPSEQTETQTAMMELKEALLSLTSVIFDRLIISAVDFDEVAQKVAPGEGEFVAKLKTIVEDNCEATANSLRVVKLCGMIAVTMMRHSQYNTHIKDQKFMETLSEASRIMCNLESCMLFAGTDGGAKKTARPLLSDLVKEANALVA</sequence>
<name>A0A3B6U5Z3_WHEAT</name>
<feature type="region of interest" description="Disordered" evidence="1">
    <location>
        <begin position="401"/>
        <end position="425"/>
    </location>
</feature>
<keyword evidence="2" id="KW-0472">Membrane</keyword>
<dbReference type="Gramene" id="TraesCLE_scaffold_058659_01G000100.1">
    <property type="protein sequence ID" value="TraesCLE_scaffold_058659_01G000100.1"/>
    <property type="gene ID" value="TraesCLE_scaffold_058659_01G000100"/>
</dbReference>
<dbReference type="Gramene" id="TraesCAD_scaffold_041892_01G000100.1">
    <property type="protein sequence ID" value="TraesCAD_scaffold_041892_01G000100.1"/>
    <property type="gene ID" value="TraesCAD_scaffold_041892_01G000100"/>
</dbReference>
<keyword evidence="2" id="KW-0812">Transmembrane</keyword>
<dbReference type="EnsemblPlants" id="TraesCSU02G101100.1">
    <property type="protein sequence ID" value="TraesCSU02G101100.1"/>
    <property type="gene ID" value="TraesCSU02G101100"/>
</dbReference>
<proteinExistence type="predicted"/>
<feature type="transmembrane region" description="Helical" evidence="2">
    <location>
        <begin position="199"/>
        <end position="217"/>
    </location>
</feature>